<organism evidence="1 2">
    <name type="scientific">Variovorax boronicumulans</name>
    <dbReference type="NCBI Taxonomy" id="436515"/>
    <lineage>
        <taxon>Bacteria</taxon>
        <taxon>Pseudomonadati</taxon>
        <taxon>Pseudomonadota</taxon>
        <taxon>Betaproteobacteria</taxon>
        <taxon>Burkholderiales</taxon>
        <taxon>Comamonadaceae</taxon>
        <taxon>Variovorax</taxon>
    </lineage>
</organism>
<evidence type="ECO:0000313" key="2">
    <source>
        <dbReference type="Proteomes" id="UP001244295"/>
    </source>
</evidence>
<dbReference type="Proteomes" id="UP001244295">
    <property type="component" value="Unassembled WGS sequence"/>
</dbReference>
<reference evidence="1" key="1">
    <citation type="submission" date="2023-07" db="EMBL/GenBank/DDBJ databases">
        <title>Sorghum-associated microbial communities from plants grown in Nebraska, USA.</title>
        <authorList>
            <person name="Schachtman D."/>
        </authorList>
    </citation>
    <scope>NUCLEOTIDE SEQUENCE</scope>
    <source>
        <strain evidence="1">DS2795</strain>
    </source>
</reference>
<dbReference type="AlphaFoldDB" id="A0AAW8E8S2"/>
<sequence>MNLGDLFFQPFFFLVEFIEAFILHGIHGKFLSRSSC</sequence>
<name>A0AAW8E8S2_9BURK</name>
<protein>
    <submittedName>
        <fullName evidence="1">Uncharacterized protein</fullName>
    </submittedName>
</protein>
<gene>
    <name evidence="1" type="ORF">J2W25_006745</name>
</gene>
<proteinExistence type="predicted"/>
<accession>A0AAW8E8S2</accession>
<dbReference type="EMBL" id="JAUSRR010000019">
    <property type="protein sequence ID" value="MDP9927691.1"/>
    <property type="molecule type" value="Genomic_DNA"/>
</dbReference>
<evidence type="ECO:0000313" key="1">
    <source>
        <dbReference type="EMBL" id="MDP9927691.1"/>
    </source>
</evidence>
<comment type="caution">
    <text evidence="1">The sequence shown here is derived from an EMBL/GenBank/DDBJ whole genome shotgun (WGS) entry which is preliminary data.</text>
</comment>